<evidence type="ECO:0000256" key="2">
    <source>
        <dbReference type="ARBA" id="ARBA00023136"/>
    </source>
</evidence>
<comment type="subcellular location">
    <subcellularLocation>
        <location evidence="1">Membrane</location>
    </subcellularLocation>
</comment>
<feature type="domain" description="Bacterial surface antigen (D15)" evidence="3">
    <location>
        <begin position="156"/>
        <end position="378"/>
    </location>
</feature>
<dbReference type="OrthoDB" id="9771071at2"/>
<dbReference type="KEGG" id="lpy:FIV34_19345"/>
<keyword evidence="5" id="KW-1185">Reference proteome</keyword>
<name>A0A4Y5Z6V4_9GAMM</name>
<keyword evidence="2" id="KW-0472">Membrane</keyword>
<proteinExistence type="predicted"/>
<sequence length="402" mass="44291">MCAPAPATRHIMASLPLIRFAAWATLTLVPLGAAAQTLEPPAPPAKETFWQLMHDPNDHAIDMSRWLLQHKGALIVPIIITEPAVGNGGGAAAVFFKPAKQSQASKDRGERIPPNIYGFGAAKTQNGTYGGAIAGEFHFRDDQWRYKGAIGKASVNLDFYTQGVVLAPRKIGYNLDGIFSFQQVQRRLGDTPLYAGIRWLYIDLDSSLNIESNRQFFKPRDFASRASGLGAVFEYDTRDNTLTPSRGVLSMVETTFYAPGIGSDNTFQSYRAHTLGYIPLGQRFVLGLRADYRTAPGDTPFYQLPSVDLRGVSYGRYQDRSVGMVEAELRWNATRRWAALVFGGAGRAWGKKVSFGDASTETSKGVGFRYLIASALGLYAGVDWAWSQDDHAWYIQIGSAWR</sequence>
<gene>
    <name evidence="4" type="ORF">FIV34_19345</name>
</gene>
<dbReference type="InterPro" id="IPR000184">
    <property type="entry name" value="Bac_surfAg_D15"/>
</dbReference>
<dbReference type="Pfam" id="PF01103">
    <property type="entry name" value="Omp85"/>
    <property type="match status" value="1"/>
</dbReference>
<organism evidence="4 5">
    <name type="scientific">Luteibacter pinisoli</name>
    <dbReference type="NCBI Taxonomy" id="2589080"/>
    <lineage>
        <taxon>Bacteria</taxon>
        <taxon>Pseudomonadati</taxon>
        <taxon>Pseudomonadota</taxon>
        <taxon>Gammaproteobacteria</taxon>
        <taxon>Lysobacterales</taxon>
        <taxon>Rhodanobacteraceae</taxon>
        <taxon>Luteibacter</taxon>
    </lineage>
</organism>
<evidence type="ECO:0000256" key="1">
    <source>
        <dbReference type="ARBA" id="ARBA00004370"/>
    </source>
</evidence>
<protein>
    <recommendedName>
        <fullName evidence="3">Bacterial surface antigen (D15) domain-containing protein</fullName>
    </recommendedName>
</protein>
<reference evidence="4 5" key="1">
    <citation type="submission" date="2019-06" db="EMBL/GenBank/DDBJ databases">
        <title>A complete genome sequence for Luteibacter pinisoli MAH-14.</title>
        <authorList>
            <person name="Baltrus D.A."/>
        </authorList>
    </citation>
    <scope>NUCLEOTIDE SEQUENCE [LARGE SCALE GENOMIC DNA]</scope>
    <source>
        <strain evidence="4 5">MAH-14</strain>
    </source>
</reference>
<evidence type="ECO:0000313" key="5">
    <source>
        <dbReference type="Proteomes" id="UP000316093"/>
    </source>
</evidence>
<dbReference type="GO" id="GO:0019867">
    <property type="term" value="C:outer membrane"/>
    <property type="evidence" value="ECO:0007669"/>
    <property type="project" value="InterPro"/>
</dbReference>
<dbReference type="Proteomes" id="UP000316093">
    <property type="component" value="Chromosome"/>
</dbReference>
<accession>A0A4Y5Z6V4</accession>
<dbReference type="EMBL" id="CP041046">
    <property type="protein sequence ID" value="QDE41202.1"/>
    <property type="molecule type" value="Genomic_DNA"/>
</dbReference>
<evidence type="ECO:0000313" key="4">
    <source>
        <dbReference type="EMBL" id="QDE41202.1"/>
    </source>
</evidence>
<dbReference type="Gene3D" id="2.40.160.50">
    <property type="entry name" value="membrane protein fhac: a member of the omp85/tpsb transporter family"/>
    <property type="match status" value="1"/>
</dbReference>
<dbReference type="AlphaFoldDB" id="A0A4Y5Z6V4"/>
<evidence type="ECO:0000259" key="3">
    <source>
        <dbReference type="Pfam" id="PF01103"/>
    </source>
</evidence>